<reference evidence="2" key="1">
    <citation type="submission" date="2021-01" db="EMBL/GenBank/DDBJ databases">
        <authorList>
            <person name="Corre E."/>
            <person name="Pelletier E."/>
            <person name="Niang G."/>
            <person name="Scheremetjew M."/>
            <person name="Finn R."/>
            <person name="Kale V."/>
            <person name="Holt S."/>
            <person name="Cochrane G."/>
            <person name="Meng A."/>
            <person name="Brown T."/>
            <person name="Cohen L."/>
        </authorList>
    </citation>
    <scope>NUCLEOTIDE SEQUENCE</scope>
    <source>
        <strain evidence="2">RCC1693</strain>
    </source>
</reference>
<protein>
    <submittedName>
        <fullName evidence="2">Uncharacterized protein</fullName>
    </submittedName>
</protein>
<sequence>MATMVEQNSNTAPPLRTQVSPRPLDASMFTQPEEGSQADADAANNGAANTVPPSNGTTEATGAARRSSLPANPGRVITISGAVNLVTIAETFRSDPLTVDAKDMRRLKAAFVPFFEDPPSDASVVKLTTTAAYRAWAKQKKIKFTEHERAADIIWAKDGADMIGIIFD</sequence>
<proteinExistence type="predicted"/>
<organism evidence="2">
    <name type="scientific">Florenciella parvula</name>
    <dbReference type="NCBI Taxonomy" id="236787"/>
    <lineage>
        <taxon>Eukaryota</taxon>
        <taxon>Sar</taxon>
        <taxon>Stramenopiles</taxon>
        <taxon>Ochrophyta</taxon>
        <taxon>Dictyochophyceae</taxon>
        <taxon>Florenciellales</taxon>
        <taxon>Florenciella</taxon>
    </lineage>
</organism>
<accession>A0A7S2AY42</accession>
<evidence type="ECO:0000313" key="2">
    <source>
        <dbReference type="EMBL" id="CAD9379751.1"/>
    </source>
</evidence>
<evidence type="ECO:0000256" key="1">
    <source>
        <dbReference type="SAM" id="MobiDB-lite"/>
    </source>
</evidence>
<feature type="compositionally biased region" description="Polar residues" evidence="1">
    <location>
        <begin position="51"/>
        <end position="60"/>
    </location>
</feature>
<gene>
    <name evidence="2" type="ORF">FPAR1323_LOCUS225</name>
</gene>
<feature type="compositionally biased region" description="Low complexity" evidence="1">
    <location>
        <begin position="38"/>
        <end position="49"/>
    </location>
</feature>
<feature type="region of interest" description="Disordered" evidence="1">
    <location>
        <begin position="1"/>
        <end position="73"/>
    </location>
</feature>
<dbReference type="EMBL" id="HBGT01000395">
    <property type="protein sequence ID" value="CAD9379751.1"/>
    <property type="molecule type" value="Transcribed_RNA"/>
</dbReference>
<feature type="compositionally biased region" description="Polar residues" evidence="1">
    <location>
        <begin position="1"/>
        <end position="20"/>
    </location>
</feature>
<dbReference type="AlphaFoldDB" id="A0A7S2AY42"/>
<name>A0A7S2AY42_9STRA</name>